<sequence length="174" mass="19913">MPLSSLGERICILGPSNSGKSTLATAIGRKLNLEVVHLDQLYHAPNTDWQARPTSEFLALHEAVITRDCWVIDGNYSGCMKQRIERATGLILLDVSVSTSLVRYVYRTLVERQRYGGLDGAPERIKWDMLHHIAVVTPINRSRYERMFHTIDLPKIRLSSVRQISQCYQHWNLP</sequence>
<accession>A0A6M0IFA9</accession>
<dbReference type="CDD" id="cd00267">
    <property type="entry name" value="ABC_ATPase"/>
    <property type="match status" value="1"/>
</dbReference>
<dbReference type="Proteomes" id="UP000477386">
    <property type="component" value="Unassembled WGS sequence"/>
</dbReference>
<dbReference type="InterPro" id="IPR052922">
    <property type="entry name" value="Cytidylate_Kinase-2"/>
</dbReference>
<dbReference type="PANTHER" id="PTHR37816:SF3">
    <property type="entry name" value="MODULATES DNA TOPOLOGY"/>
    <property type="match status" value="1"/>
</dbReference>
<evidence type="ECO:0000313" key="2">
    <source>
        <dbReference type="Proteomes" id="UP000477386"/>
    </source>
</evidence>
<protein>
    <submittedName>
        <fullName evidence="1">AAA family ATPase</fullName>
    </submittedName>
</protein>
<organism evidence="1 2">
    <name type="scientific">Spirosoma agri</name>
    <dbReference type="NCBI Taxonomy" id="1987381"/>
    <lineage>
        <taxon>Bacteria</taxon>
        <taxon>Pseudomonadati</taxon>
        <taxon>Bacteroidota</taxon>
        <taxon>Cytophagia</taxon>
        <taxon>Cytophagales</taxon>
        <taxon>Cytophagaceae</taxon>
        <taxon>Spirosoma</taxon>
    </lineage>
</organism>
<dbReference type="InterPro" id="IPR027417">
    <property type="entry name" value="P-loop_NTPase"/>
</dbReference>
<keyword evidence="2" id="KW-1185">Reference proteome</keyword>
<dbReference type="AlphaFoldDB" id="A0A6M0IFA9"/>
<dbReference type="PANTHER" id="PTHR37816">
    <property type="entry name" value="YALI0E33011P"/>
    <property type="match status" value="1"/>
</dbReference>
<proteinExistence type="predicted"/>
<dbReference type="SUPFAM" id="SSF52540">
    <property type="entry name" value="P-loop containing nucleoside triphosphate hydrolases"/>
    <property type="match status" value="1"/>
</dbReference>
<comment type="caution">
    <text evidence="1">The sequence shown here is derived from an EMBL/GenBank/DDBJ whole genome shotgun (WGS) entry which is preliminary data.</text>
</comment>
<dbReference type="EMBL" id="JAAGNZ010000001">
    <property type="protein sequence ID" value="NEU66949.1"/>
    <property type="molecule type" value="Genomic_DNA"/>
</dbReference>
<name>A0A6M0IFA9_9BACT</name>
<evidence type="ECO:0000313" key="1">
    <source>
        <dbReference type="EMBL" id="NEU66949.1"/>
    </source>
</evidence>
<dbReference type="Gene3D" id="3.40.50.300">
    <property type="entry name" value="P-loop containing nucleotide triphosphate hydrolases"/>
    <property type="match status" value="1"/>
</dbReference>
<gene>
    <name evidence="1" type="ORF">GK091_08660</name>
</gene>
<reference evidence="1 2" key="1">
    <citation type="submission" date="2020-02" db="EMBL/GenBank/DDBJ databases">
        <title>Draft genome sequence of two Spirosoma agri KCTC 52727 and Spirosoma terrae KCTC 52035.</title>
        <authorList>
            <person name="Rojas J."/>
            <person name="Ambika Manirajan B."/>
            <person name="Ratering S."/>
            <person name="Suarez C."/>
            <person name="Schnell S."/>
        </authorList>
    </citation>
    <scope>NUCLEOTIDE SEQUENCE [LARGE SCALE GENOMIC DNA]</scope>
    <source>
        <strain evidence="1 2">KCTC 52727</strain>
    </source>
</reference>